<evidence type="ECO:0000313" key="2">
    <source>
        <dbReference type="Proteomes" id="UP001151760"/>
    </source>
</evidence>
<keyword evidence="2" id="KW-1185">Reference proteome</keyword>
<reference evidence="1" key="1">
    <citation type="journal article" date="2022" name="Int. J. Mol. Sci.">
        <title>Draft Genome of Tanacetum Coccineum: Genomic Comparison of Closely Related Tanacetum-Family Plants.</title>
        <authorList>
            <person name="Yamashiro T."/>
            <person name="Shiraishi A."/>
            <person name="Nakayama K."/>
            <person name="Satake H."/>
        </authorList>
    </citation>
    <scope>NUCLEOTIDE SEQUENCE</scope>
</reference>
<name>A0ABQ5E0B4_9ASTR</name>
<dbReference type="Proteomes" id="UP001151760">
    <property type="component" value="Unassembled WGS sequence"/>
</dbReference>
<proteinExistence type="predicted"/>
<gene>
    <name evidence="1" type="ORF">Tco_0952787</name>
</gene>
<dbReference type="EMBL" id="BQNB010015782">
    <property type="protein sequence ID" value="GJT44072.1"/>
    <property type="molecule type" value="Genomic_DNA"/>
</dbReference>
<protein>
    <submittedName>
        <fullName evidence="1">Uncharacterized protein</fullName>
    </submittedName>
</protein>
<reference evidence="1" key="2">
    <citation type="submission" date="2022-01" db="EMBL/GenBank/DDBJ databases">
        <authorList>
            <person name="Yamashiro T."/>
            <person name="Shiraishi A."/>
            <person name="Satake H."/>
            <person name="Nakayama K."/>
        </authorList>
    </citation>
    <scope>NUCLEOTIDE SEQUENCE</scope>
</reference>
<accession>A0ABQ5E0B4</accession>
<organism evidence="1 2">
    <name type="scientific">Tanacetum coccineum</name>
    <dbReference type="NCBI Taxonomy" id="301880"/>
    <lineage>
        <taxon>Eukaryota</taxon>
        <taxon>Viridiplantae</taxon>
        <taxon>Streptophyta</taxon>
        <taxon>Embryophyta</taxon>
        <taxon>Tracheophyta</taxon>
        <taxon>Spermatophyta</taxon>
        <taxon>Magnoliopsida</taxon>
        <taxon>eudicotyledons</taxon>
        <taxon>Gunneridae</taxon>
        <taxon>Pentapetalae</taxon>
        <taxon>asterids</taxon>
        <taxon>campanulids</taxon>
        <taxon>Asterales</taxon>
        <taxon>Asteraceae</taxon>
        <taxon>Asteroideae</taxon>
        <taxon>Anthemideae</taxon>
        <taxon>Anthemidinae</taxon>
        <taxon>Tanacetum</taxon>
    </lineage>
</organism>
<comment type="caution">
    <text evidence="1">The sequence shown here is derived from an EMBL/GenBank/DDBJ whole genome shotgun (WGS) entry which is preliminary data.</text>
</comment>
<sequence>MYLCPYFTRNHEEQSLIRRIQKTSIRRTAFGLHPYHFTYSKRRLTMEEMVYNIINEGKREHEEMRAFIKEFRTSNELLFKERNNSLSELRFEVHGLSKGRDDEVIFDVDQSIKRTSADDDECYRIDNLDDTINVETQELLGNDQLDSFLLKVMEKSINQLDLESCNSIENESRGNSDIGIPIQRIDSVNTPYSEVHKTVGTDEHLYSTSANEIDEKKPELKDLANHLEYA</sequence>
<evidence type="ECO:0000313" key="1">
    <source>
        <dbReference type="EMBL" id="GJT44072.1"/>
    </source>
</evidence>